<dbReference type="EMBL" id="CP039381">
    <property type="protein sequence ID" value="QCT06078.1"/>
    <property type="molecule type" value="Genomic_DNA"/>
</dbReference>
<dbReference type="InterPro" id="IPR050072">
    <property type="entry name" value="Peptidase_M20A"/>
</dbReference>
<dbReference type="GO" id="GO:0008777">
    <property type="term" value="F:acetylornithine deacetylase activity"/>
    <property type="evidence" value="ECO:0007669"/>
    <property type="project" value="TreeGrafter"/>
</dbReference>
<dbReference type="KEGG" id="ruj:E5Z56_01270"/>
<dbReference type="PANTHER" id="PTHR43808">
    <property type="entry name" value="ACETYLORNITHINE DEACETYLASE"/>
    <property type="match status" value="1"/>
</dbReference>
<dbReference type="GO" id="GO:0006526">
    <property type="term" value="P:L-arginine biosynthetic process"/>
    <property type="evidence" value="ECO:0007669"/>
    <property type="project" value="TreeGrafter"/>
</dbReference>
<dbReference type="GO" id="GO:0008270">
    <property type="term" value="F:zinc ion binding"/>
    <property type="evidence" value="ECO:0007669"/>
    <property type="project" value="InterPro"/>
</dbReference>
<dbReference type="GO" id="GO:0008237">
    <property type="term" value="F:metallopeptidase activity"/>
    <property type="evidence" value="ECO:0007669"/>
    <property type="project" value="UniProtKB-KW"/>
</dbReference>
<keyword evidence="6" id="KW-0862">Zinc</keyword>
<evidence type="ECO:0000313" key="10">
    <source>
        <dbReference type="Proteomes" id="UP000301475"/>
    </source>
</evidence>
<evidence type="ECO:0000256" key="2">
    <source>
        <dbReference type="ARBA" id="ARBA00006247"/>
    </source>
</evidence>
<comment type="similarity">
    <text evidence="2">Belongs to the peptidase M20A family.</text>
</comment>
<evidence type="ECO:0000256" key="1">
    <source>
        <dbReference type="ARBA" id="ARBA00001947"/>
    </source>
</evidence>
<dbReference type="Proteomes" id="UP000301475">
    <property type="component" value="Chromosome"/>
</dbReference>
<evidence type="ECO:0000256" key="7">
    <source>
        <dbReference type="ARBA" id="ARBA00022997"/>
    </source>
</evidence>
<dbReference type="PANTHER" id="PTHR43808:SF31">
    <property type="entry name" value="N-ACETYL-L-CITRULLINE DEACETYLASE"/>
    <property type="match status" value="1"/>
</dbReference>
<evidence type="ECO:0000256" key="3">
    <source>
        <dbReference type="ARBA" id="ARBA00022670"/>
    </source>
</evidence>
<dbReference type="SUPFAM" id="SSF53187">
    <property type="entry name" value="Zn-dependent exopeptidases"/>
    <property type="match status" value="1"/>
</dbReference>
<dbReference type="InterPro" id="IPR002933">
    <property type="entry name" value="Peptidase_M20"/>
</dbReference>
<dbReference type="Gene3D" id="3.40.630.10">
    <property type="entry name" value="Zn peptidases"/>
    <property type="match status" value="1"/>
</dbReference>
<reference evidence="9 10" key="1">
    <citation type="submission" date="2019-04" db="EMBL/GenBank/DDBJ databases">
        <authorList>
            <person name="Embree M."/>
            <person name="Gaffney J.R."/>
        </authorList>
    </citation>
    <scope>NUCLEOTIDE SEQUENCE [LARGE SCALE GENOMIC DNA]</scope>
    <source>
        <strain evidence="9 10">JE7A12</strain>
    </source>
</reference>
<comment type="cofactor">
    <cofactor evidence="1">
        <name>Zn(2+)</name>
        <dbReference type="ChEBI" id="CHEBI:29105"/>
    </cofactor>
</comment>
<evidence type="ECO:0000256" key="8">
    <source>
        <dbReference type="ARBA" id="ARBA00023049"/>
    </source>
</evidence>
<evidence type="ECO:0000256" key="5">
    <source>
        <dbReference type="ARBA" id="ARBA00022801"/>
    </source>
</evidence>
<dbReference type="Pfam" id="PF01546">
    <property type="entry name" value="Peptidase_M20"/>
    <property type="match status" value="1"/>
</dbReference>
<keyword evidence="4" id="KW-0479">Metal-binding</keyword>
<accession>A0A4P8XYZ8</accession>
<keyword evidence="3" id="KW-0645">Protease</keyword>
<dbReference type="InterPro" id="IPR036264">
    <property type="entry name" value="Bact_exopeptidase_dim_dom"/>
</dbReference>
<dbReference type="RefSeq" id="WP_138156175.1">
    <property type="nucleotide sequence ID" value="NZ_CP039381.1"/>
</dbReference>
<dbReference type="GO" id="GO:0006508">
    <property type="term" value="P:proteolysis"/>
    <property type="evidence" value="ECO:0007669"/>
    <property type="project" value="UniProtKB-KW"/>
</dbReference>
<dbReference type="SUPFAM" id="SSF55031">
    <property type="entry name" value="Bacterial exopeptidase dimerisation domain"/>
    <property type="match status" value="1"/>
</dbReference>
<evidence type="ECO:0000256" key="6">
    <source>
        <dbReference type="ARBA" id="ARBA00022833"/>
    </source>
</evidence>
<dbReference type="InterPro" id="IPR010964">
    <property type="entry name" value="M20A_pepV-rel"/>
</dbReference>
<organism evidence="9 10">
    <name type="scientific">Ruminococcus bovis</name>
    <dbReference type="NCBI Taxonomy" id="2564099"/>
    <lineage>
        <taxon>Bacteria</taxon>
        <taxon>Bacillati</taxon>
        <taxon>Bacillota</taxon>
        <taxon>Clostridia</taxon>
        <taxon>Eubacteriales</taxon>
        <taxon>Oscillospiraceae</taxon>
        <taxon>Ruminococcus</taxon>
    </lineage>
</organism>
<dbReference type="GO" id="GO:0016805">
    <property type="term" value="F:dipeptidase activity"/>
    <property type="evidence" value="ECO:0007669"/>
    <property type="project" value="UniProtKB-KW"/>
</dbReference>
<protein>
    <submittedName>
        <fullName evidence="9">M20 family metallopeptidase</fullName>
    </submittedName>
</protein>
<keyword evidence="8" id="KW-0482">Metalloprotease</keyword>
<keyword evidence="7" id="KW-0224">Dipeptidase</keyword>
<evidence type="ECO:0000313" key="9">
    <source>
        <dbReference type="EMBL" id="QCT06078.1"/>
    </source>
</evidence>
<dbReference type="AlphaFoldDB" id="A0A4P8XYZ8"/>
<sequence>MYFGKNILKYKEDILKDLKTLISFQSISGENQGDCEQALNFILDKAKEFGLDSKNIENIAGHAQLGNSGDLCGVLTHLDVVPAGNNWDSLPFELTRKDGRLYGRGVADDKGAALITLYCLKALKDAGVEGKNTLRAIYGTDEEKGMKDMETYFENEKMPEYSFTPDSDYGICQCEKGILQLEITAETNDGTTLNEFHAGKAVNIVPDTAYAMVDCSEYDDHNLVRFADAMDCDFDFHYTIDGVMIISHGRASHACVPNKGKNAATALVELLASNFNYVQLGSLCSFINSSIGLETNGNSLGIKMRDSISGELTVNVGSIQIDDKSAKAKIDVRYPVTMDGNVILYRIKKIASKDNLHVKVLSHLKPLNMDENAPIISLLKSAYSEVMGEEPELYSTGGGTYARMLDNKGVAFGPVFKDDTSNMHNANESLDEEKFFKHAEICLEAMYRLYTGNFD</sequence>
<dbReference type="OrthoDB" id="9761532at2"/>
<name>A0A4P8XYZ8_9FIRM</name>
<dbReference type="NCBIfam" id="TIGR01887">
    <property type="entry name" value="dipeptidaselike"/>
    <property type="match status" value="1"/>
</dbReference>
<keyword evidence="10" id="KW-1185">Reference proteome</keyword>
<keyword evidence="5" id="KW-0378">Hydrolase</keyword>
<proteinExistence type="inferred from homology"/>
<dbReference type="Gene3D" id="3.30.70.360">
    <property type="match status" value="2"/>
</dbReference>
<gene>
    <name evidence="9" type="ORF">E5Z56_01270</name>
</gene>
<evidence type="ECO:0000256" key="4">
    <source>
        <dbReference type="ARBA" id="ARBA00022723"/>
    </source>
</evidence>